<evidence type="ECO:0000313" key="5">
    <source>
        <dbReference type="Proteomes" id="UP000650533"/>
    </source>
</evidence>
<dbReference type="SMART" id="SM00361">
    <property type="entry name" value="RRM_1"/>
    <property type="match status" value="1"/>
</dbReference>
<evidence type="ECO:0000256" key="1">
    <source>
        <dbReference type="PROSITE-ProRule" id="PRU00176"/>
    </source>
</evidence>
<feature type="domain" description="RRM" evidence="3">
    <location>
        <begin position="64"/>
        <end position="142"/>
    </location>
</feature>
<feature type="compositionally biased region" description="Basic and acidic residues" evidence="2">
    <location>
        <begin position="154"/>
        <end position="192"/>
    </location>
</feature>
<evidence type="ECO:0000256" key="2">
    <source>
        <dbReference type="SAM" id="MobiDB-lite"/>
    </source>
</evidence>
<proteinExistence type="predicted"/>
<name>A0A8H8NPJ0_9AGAM</name>
<reference evidence="4" key="1">
    <citation type="submission" date="2020-05" db="EMBL/GenBank/DDBJ databases">
        <title>Evolutionary and genomic comparisons of hybrid uninucleate and nonhybrid Rhizoctonia fungi.</title>
        <authorList>
            <person name="Li C."/>
            <person name="Chen X."/>
        </authorList>
    </citation>
    <scope>NUCLEOTIDE SEQUENCE</scope>
    <source>
        <strain evidence="4">AG-1 IA</strain>
    </source>
</reference>
<dbReference type="InterPro" id="IPR035979">
    <property type="entry name" value="RBD_domain_sf"/>
</dbReference>
<dbReference type="Pfam" id="PF00076">
    <property type="entry name" value="RRM_1"/>
    <property type="match status" value="1"/>
</dbReference>
<dbReference type="CDD" id="cd12363">
    <property type="entry name" value="RRM_TRA2"/>
    <property type="match status" value="1"/>
</dbReference>
<dbReference type="PROSITE" id="PS50102">
    <property type="entry name" value="RRM"/>
    <property type="match status" value="1"/>
</dbReference>
<dbReference type="PANTHER" id="PTHR48034">
    <property type="entry name" value="TRANSFORMER-2 SEX-DETERMINING PROTEIN-RELATED"/>
    <property type="match status" value="1"/>
</dbReference>
<evidence type="ECO:0000313" key="4">
    <source>
        <dbReference type="EMBL" id="QRW15962.1"/>
    </source>
</evidence>
<dbReference type="EMBL" id="CP059658">
    <property type="protein sequence ID" value="QRW15962.1"/>
    <property type="molecule type" value="Genomic_DNA"/>
</dbReference>
<keyword evidence="1" id="KW-0694">RNA-binding</keyword>
<evidence type="ECO:0000259" key="3">
    <source>
        <dbReference type="PROSITE" id="PS50102"/>
    </source>
</evidence>
<dbReference type="AlphaFoldDB" id="A0A8H8NPJ0"/>
<dbReference type="Gene3D" id="3.30.70.330">
    <property type="match status" value="1"/>
</dbReference>
<dbReference type="InterPro" id="IPR050441">
    <property type="entry name" value="RBM"/>
</dbReference>
<feature type="region of interest" description="Disordered" evidence="2">
    <location>
        <begin position="1"/>
        <end position="64"/>
    </location>
</feature>
<sequence>MYDNNTPADPYADSSYPPPDSRNGSGRGRDRSRSASPAPRARSPPRRRSPPPRPRGIPNAQPSSVLGVFGLSIRTQERDLDEEFSRYGKVEKVTIVYDQRSDRSRGFGFIKMSTTDEAARCIAELNGLDLNGRRIRVDYSTTDRPHAPTPGEYMGHRRPEYEDRRRRDDRDGHHGRDWKDRRDHRDRDRERDETVNTAIVIVNVTASTETATAIETTGTRKGIGARLQGVRPPHFSPW</sequence>
<organism evidence="4 5">
    <name type="scientific">Rhizoctonia solani</name>
    <dbReference type="NCBI Taxonomy" id="456999"/>
    <lineage>
        <taxon>Eukaryota</taxon>
        <taxon>Fungi</taxon>
        <taxon>Dikarya</taxon>
        <taxon>Basidiomycota</taxon>
        <taxon>Agaricomycotina</taxon>
        <taxon>Agaricomycetes</taxon>
        <taxon>Cantharellales</taxon>
        <taxon>Ceratobasidiaceae</taxon>
        <taxon>Rhizoctonia</taxon>
    </lineage>
</organism>
<accession>A0A8H8NPJ0</accession>
<dbReference type="GeneID" id="67026243"/>
<dbReference type="SUPFAM" id="SSF54928">
    <property type="entry name" value="RNA-binding domain, RBD"/>
    <property type="match status" value="1"/>
</dbReference>
<dbReference type="SMART" id="SM00360">
    <property type="entry name" value="RRM"/>
    <property type="match status" value="1"/>
</dbReference>
<dbReference type="InterPro" id="IPR003954">
    <property type="entry name" value="RRM_euk-type"/>
</dbReference>
<dbReference type="GO" id="GO:0003723">
    <property type="term" value="F:RNA binding"/>
    <property type="evidence" value="ECO:0007669"/>
    <property type="project" value="UniProtKB-UniRule"/>
</dbReference>
<dbReference type="InterPro" id="IPR012677">
    <property type="entry name" value="Nucleotide-bd_a/b_plait_sf"/>
</dbReference>
<protein>
    <submittedName>
        <fullName evidence="4">RNA recognition motif protein</fullName>
    </submittedName>
</protein>
<dbReference type="KEGG" id="rsx:RhiXN_03963"/>
<dbReference type="Proteomes" id="UP000650533">
    <property type="component" value="Chromosome 1"/>
</dbReference>
<feature type="region of interest" description="Disordered" evidence="2">
    <location>
        <begin position="140"/>
        <end position="192"/>
    </location>
</feature>
<gene>
    <name evidence="4" type="ORF">RhiXN_03963</name>
</gene>
<dbReference type="RefSeq" id="XP_043176199.1">
    <property type="nucleotide sequence ID" value="XM_043323780.1"/>
</dbReference>
<dbReference type="InterPro" id="IPR000504">
    <property type="entry name" value="RRM_dom"/>
</dbReference>